<evidence type="ECO:0000256" key="2">
    <source>
        <dbReference type="SAM" id="SignalP"/>
    </source>
</evidence>
<feature type="chain" id="PRO_5046276716" description="Lipoprotein" evidence="2">
    <location>
        <begin position="32"/>
        <end position="133"/>
    </location>
</feature>
<evidence type="ECO:0000256" key="1">
    <source>
        <dbReference type="SAM" id="MobiDB-lite"/>
    </source>
</evidence>
<gene>
    <name evidence="3" type="ORF">WKI71_40965</name>
</gene>
<organism evidence="3 4">
    <name type="scientific">Streptomyces machairae</name>
    <dbReference type="NCBI Taxonomy" id="3134109"/>
    <lineage>
        <taxon>Bacteria</taxon>
        <taxon>Bacillati</taxon>
        <taxon>Actinomycetota</taxon>
        <taxon>Actinomycetes</taxon>
        <taxon>Kitasatosporales</taxon>
        <taxon>Streptomycetaceae</taxon>
        <taxon>Streptomyces</taxon>
    </lineage>
</organism>
<reference evidence="3 4" key="1">
    <citation type="submission" date="2024-03" db="EMBL/GenBank/DDBJ databases">
        <title>Novel Streptomyces species of biotechnological and ecological value are a feature of Machair soil.</title>
        <authorList>
            <person name="Prole J.R."/>
            <person name="Goodfellow M."/>
            <person name="Allenby N."/>
            <person name="Ward A.C."/>
        </authorList>
    </citation>
    <scope>NUCLEOTIDE SEQUENCE [LARGE SCALE GENOMIC DNA]</scope>
    <source>
        <strain evidence="3 4">MS1.AVA.1</strain>
    </source>
</reference>
<dbReference type="Proteomes" id="UP001376459">
    <property type="component" value="Unassembled WGS sequence"/>
</dbReference>
<keyword evidence="4" id="KW-1185">Reference proteome</keyword>
<sequence>MTHSISGLFARSRRAGAATAAACLAVSATLAGCGGTDEEPAHPSSDRAQATQRATPSADRSSPAPSPRRRAPRTPSRNWRSAPASPSTTRTPDPASSTSSSREPRSSTRTPPSPANGEHRADWWTSLPTPRPT</sequence>
<feature type="region of interest" description="Disordered" evidence="1">
    <location>
        <begin position="32"/>
        <end position="133"/>
    </location>
</feature>
<evidence type="ECO:0000313" key="4">
    <source>
        <dbReference type="Proteomes" id="UP001376459"/>
    </source>
</evidence>
<accession>A0ABU8UU59</accession>
<proteinExistence type="predicted"/>
<feature type="signal peptide" evidence="2">
    <location>
        <begin position="1"/>
        <end position="31"/>
    </location>
</feature>
<evidence type="ECO:0008006" key="5">
    <source>
        <dbReference type="Google" id="ProtNLM"/>
    </source>
</evidence>
<evidence type="ECO:0000313" key="3">
    <source>
        <dbReference type="EMBL" id="MEJ8672407.1"/>
    </source>
</evidence>
<protein>
    <recommendedName>
        <fullName evidence="5">Lipoprotein</fullName>
    </recommendedName>
</protein>
<name>A0ABU8UU59_9ACTN</name>
<dbReference type="EMBL" id="JBBKAK010000001">
    <property type="protein sequence ID" value="MEJ8672407.1"/>
    <property type="molecule type" value="Genomic_DNA"/>
</dbReference>
<keyword evidence="2" id="KW-0732">Signal</keyword>
<feature type="compositionally biased region" description="Low complexity" evidence="1">
    <location>
        <begin position="73"/>
        <end position="101"/>
    </location>
</feature>
<feature type="compositionally biased region" description="Low complexity" evidence="1">
    <location>
        <begin position="53"/>
        <end position="63"/>
    </location>
</feature>
<comment type="caution">
    <text evidence="3">The sequence shown here is derived from an EMBL/GenBank/DDBJ whole genome shotgun (WGS) entry which is preliminary data.</text>
</comment>